<reference evidence="1" key="1">
    <citation type="submission" date="2016-10" db="EMBL/GenBank/DDBJ databases">
        <title>Sequence of Gallionella enrichment culture.</title>
        <authorList>
            <person name="Poehlein A."/>
            <person name="Muehling M."/>
            <person name="Daniel R."/>
        </authorList>
    </citation>
    <scope>NUCLEOTIDE SEQUENCE</scope>
</reference>
<organism evidence="1">
    <name type="scientific">mine drainage metagenome</name>
    <dbReference type="NCBI Taxonomy" id="410659"/>
    <lineage>
        <taxon>unclassified sequences</taxon>
        <taxon>metagenomes</taxon>
        <taxon>ecological metagenomes</taxon>
    </lineage>
</organism>
<protein>
    <submittedName>
        <fullName evidence="1">Uncharacterized protein</fullName>
    </submittedName>
</protein>
<dbReference type="AlphaFoldDB" id="A0A1J5P9X4"/>
<gene>
    <name evidence="1" type="ORF">GALL_538330</name>
</gene>
<dbReference type="EMBL" id="MLJW01007974">
    <property type="protein sequence ID" value="OIQ64615.1"/>
    <property type="molecule type" value="Genomic_DNA"/>
</dbReference>
<proteinExistence type="predicted"/>
<evidence type="ECO:0000313" key="1">
    <source>
        <dbReference type="EMBL" id="OIQ64615.1"/>
    </source>
</evidence>
<name>A0A1J5P9X4_9ZZZZ</name>
<accession>A0A1J5P9X4</accession>
<sequence>MHAAKIGETAGGKGAQQIERRRRLAIGHQLALRIGGARLRRERDVVDDIAAIARQFDAVDLLGRRRTRLCKLSGDAADLHHRHRAGIGQDHRHLQQHAEEIADIVGAVLGEAFGAIAALEQEGLAGRHARQRLFQVAGLACENQRRKRRKLRLDIRQCLGIGIFGHLLNRLGAPAVGCPPLGHDVNS</sequence>
<comment type="caution">
    <text evidence="1">The sequence shown here is derived from an EMBL/GenBank/DDBJ whole genome shotgun (WGS) entry which is preliminary data.</text>
</comment>